<evidence type="ECO:0000313" key="1">
    <source>
        <dbReference type="EMBL" id="KFD65309.1"/>
    </source>
</evidence>
<dbReference type="AlphaFoldDB" id="A0A085N763"/>
<proteinExistence type="predicted"/>
<protein>
    <submittedName>
        <fullName evidence="1">Uncharacterized protein</fullName>
    </submittedName>
</protein>
<sequence>MEATYYATKCHIVILLLTTDDGAPSRVASLRNAPRDPLECTPFNRFTAFLYHVKDFMCSLYLCVEVFPVSPIKVKEPKEMGHNSS</sequence>
<dbReference type="EMBL" id="KL367540">
    <property type="protein sequence ID" value="KFD65309.1"/>
    <property type="molecule type" value="Genomic_DNA"/>
</dbReference>
<accession>A0A085N763</accession>
<organism evidence="1">
    <name type="scientific">Trichuris suis</name>
    <name type="common">pig whipworm</name>
    <dbReference type="NCBI Taxonomy" id="68888"/>
    <lineage>
        <taxon>Eukaryota</taxon>
        <taxon>Metazoa</taxon>
        <taxon>Ecdysozoa</taxon>
        <taxon>Nematoda</taxon>
        <taxon>Enoplea</taxon>
        <taxon>Dorylaimia</taxon>
        <taxon>Trichinellida</taxon>
        <taxon>Trichuridae</taxon>
        <taxon>Trichuris</taxon>
    </lineage>
</organism>
<name>A0A085N763_9BILA</name>
<gene>
    <name evidence="1" type="ORF">M514_22469</name>
</gene>
<dbReference type="Proteomes" id="UP000030758">
    <property type="component" value="Unassembled WGS sequence"/>
</dbReference>
<reference evidence="1" key="1">
    <citation type="journal article" date="2014" name="Nat. Genet.">
        <title>Genome and transcriptome of the porcine whipworm Trichuris suis.</title>
        <authorList>
            <person name="Jex A.R."/>
            <person name="Nejsum P."/>
            <person name="Schwarz E.M."/>
            <person name="Hu L."/>
            <person name="Young N.D."/>
            <person name="Hall R.S."/>
            <person name="Korhonen P.K."/>
            <person name="Liao S."/>
            <person name="Thamsborg S."/>
            <person name="Xia J."/>
            <person name="Xu P."/>
            <person name="Wang S."/>
            <person name="Scheerlinck J.P."/>
            <person name="Hofmann A."/>
            <person name="Sternberg P.W."/>
            <person name="Wang J."/>
            <person name="Gasser R.B."/>
        </authorList>
    </citation>
    <scope>NUCLEOTIDE SEQUENCE [LARGE SCALE GENOMIC DNA]</scope>
    <source>
        <strain evidence="1">DCEP-RM93F</strain>
    </source>
</reference>